<reference evidence="6 7" key="1">
    <citation type="submission" date="2017-09" db="EMBL/GenBank/DDBJ databases">
        <title>Large-scale bioinformatics analysis of Bacillus genomes uncovers conserved roles of natural products in bacterial physiology.</title>
        <authorList>
            <consortium name="Agbiome Team Llc"/>
            <person name="Bleich R.M."/>
            <person name="Grubbs K.J."/>
            <person name="Santa Maria K.C."/>
            <person name="Allen S.E."/>
            <person name="Farag S."/>
            <person name="Shank E.A."/>
            <person name="Bowers A."/>
        </authorList>
    </citation>
    <scope>NUCLEOTIDE SEQUENCE [LARGE SCALE GENOMIC DNA]</scope>
    <source>
        <strain evidence="6 7">AFS044250</strain>
    </source>
</reference>
<dbReference type="SUPFAM" id="SSF46785">
    <property type="entry name" value="Winged helix' DNA-binding domain"/>
    <property type="match status" value="1"/>
</dbReference>
<evidence type="ECO:0000256" key="1">
    <source>
        <dbReference type="ARBA" id="ARBA00009437"/>
    </source>
</evidence>
<dbReference type="InterPro" id="IPR005119">
    <property type="entry name" value="LysR_subst-bd"/>
</dbReference>
<protein>
    <recommendedName>
        <fullName evidence="2">HTH-type transcriptional regulator CzcR</fullName>
    </recommendedName>
</protein>
<comment type="similarity">
    <text evidence="1">Belongs to the LysR transcriptional regulatory family.</text>
</comment>
<keyword evidence="4" id="KW-0238">DNA-binding</keyword>
<dbReference type="GO" id="GO:0000976">
    <property type="term" value="F:transcription cis-regulatory region binding"/>
    <property type="evidence" value="ECO:0007669"/>
    <property type="project" value="TreeGrafter"/>
</dbReference>
<dbReference type="PROSITE" id="PS50931">
    <property type="entry name" value="HTH_LYSR"/>
    <property type="match status" value="1"/>
</dbReference>
<dbReference type="PANTHER" id="PTHR30126">
    <property type="entry name" value="HTH-TYPE TRANSCRIPTIONAL REGULATOR"/>
    <property type="match status" value="1"/>
</dbReference>
<dbReference type="RefSeq" id="WP_100060776.1">
    <property type="nucleotide sequence ID" value="NZ_NUSQ01000013.1"/>
</dbReference>
<dbReference type="Proteomes" id="UP000225997">
    <property type="component" value="Unassembled WGS sequence"/>
</dbReference>
<evidence type="ECO:0000313" key="6">
    <source>
        <dbReference type="EMBL" id="PHD73836.1"/>
    </source>
</evidence>
<keyword evidence="5" id="KW-0804">Transcription</keyword>
<dbReference type="PANTHER" id="PTHR30126:SF100">
    <property type="entry name" value="LYSR-FAMILY TRANSCRIPTIONAL REGULATOR"/>
    <property type="match status" value="1"/>
</dbReference>
<organism evidence="6 7">
    <name type="scientific">Bacillus toyonensis</name>
    <dbReference type="NCBI Taxonomy" id="155322"/>
    <lineage>
        <taxon>Bacteria</taxon>
        <taxon>Bacillati</taxon>
        <taxon>Bacillota</taxon>
        <taxon>Bacilli</taxon>
        <taxon>Bacillales</taxon>
        <taxon>Bacillaceae</taxon>
        <taxon>Bacillus</taxon>
        <taxon>Bacillus cereus group</taxon>
    </lineage>
</organism>
<dbReference type="PRINTS" id="PR00039">
    <property type="entry name" value="HTHLYSR"/>
</dbReference>
<dbReference type="InterPro" id="IPR000847">
    <property type="entry name" value="LysR_HTH_N"/>
</dbReference>
<dbReference type="Gene3D" id="3.40.190.290">
    <property type="match status" value="1"/>
</dbReference>
<dbReference type="AlphaFoldDB" id="A0A2C4R8V7"/>
<dbReference type="Gene3D" id="1.10.10.10">
    <property type="entry name" value="Winged helix-like DNA-binding domain superfamily/Winged helix DNA-binding domain"/>
    <property type="match status" value="1"/>
</dbReference>
<evidence type="ECO:0000313" key="7">
    <source>
        <dbReference type="Proteomes" id="UP000225997"/>
    </source>
</evidence>
<dbReference type="CDD" id="cd05466">
    <property type="entry name" value="PBP2_LTTR_substrate"/>
    <property type="match status" value="1"/>
</dbReference>
<dbReference type="Pfam" id="PF03466">
    <property type="entry name" value="LysR_substrate"/>
    <property type="match status" value="1"/>
</dbReference>
<proteinExistence type="inferred from homology"/>
<dbReference type="GO" id="GO:0003700">
    <property type="term" value="F:DNA-binding transcription factor activity"/>
    <property type="evidence" value="ECO:0007669"/>
    <property type="project" value="InterPro"/>
</dbReference>
<evidence type="ECO:0000256" key="4">
    <source>
        <dbReference type="ARBA" id="ARBA00023125"/>
    </source>
</evidence>
<dbReference type="SUPFAM" id="SSF53850">
    <property type="entry name" value="Periplasmic binding protein-like II"/>
    <property type="match status" value="1"/>
</dbReference>
<sequence length="297" mass="33670">MEIKQLITFKVAAESLDFTQTAKKLNFAQSSVTAQIKTLEAELGTPLFERLGKRLFLTEAGKRFQLYADKMIALSNEAKMSVKDDEEIAGTLIIGAQESQCTYRLPSILKRFKGQFPQIKLIFKPAHSNKDAKELLMEGKVDLAFILDECKTEDVLHVEPLMKEELKVVAAPAHRLLEQSSVSIKDLESETLLLTELGCSYRTLFEELFRAEDVYPANKIEFVSVEAIKQCVIADLGIAILPAIVVEKDIREETLKELVLKEAISPIYTQIAWHKDKWMTSPLQQFIDVTRESFTKK</sequence>
<dbReference type="EMBL" id="NUSQ01000013">
    <property type="protein sequence ID" value="PHD73836.1"/>
    <property type="molecule type" value="Genomic_DNA"/>
</dbReference>
<name>A0A2C4R8V7_9BACI</name>
<accession>A0A2C4R8V7</accession>
<evidence type="ECO:0000256" key="5">
    <source>
        <dbReference type="ARBA" id="ARBA00023163"/>
    </source>
</evidence>
<evidence type="ECO:0000256" key="2">
    <source>
        <dbReference type="ARBA" id="ARBA00018718"/>
    </source>
</evidence>
<keyword evidence="3" id="KW-0805">Transcription regulation</keyword>
<dbReference type="InterPro" id="IPR036390">
    <property type="entry name" value="WH_DNA-bd_sf"/>
</dbReference>
<comment type="caution">
    <text evidence="6">The sequence shown here is derived from an EMBL/GenBank/DDBJ whole genome shotgun (WGS) entry which is preliminary data.</text>
</comment>
<dbReference type="InterPro" id="IPR036388">
    <property type="entry name" value="WH-like_DNA-bd_sf"/>
</dbReference>
<gene>
    <name evidence="6" type="ORF">COF40_03205</name>
</gene>
<evidence type="ECO:0000256" key="3">
    <source>
        <dbReference type="ARBA" id="ARBA00023015"/>
    </source>
</evidence>
<dbReference type="Pfam" id="PF00126">
    <property type="entry name" value="HTH_1"/>
    <property type="match status" value="1"/>
</dbReference>